<evidence type="ECO:0000313" key="10">
    <source>
        <dbReference type="Proteomes" id="UP001161409"/>
    </source>
</evidence>
<evidence type="ECO:0000256" key="1">
    <source>
        <dbReference type="ARBA" id="ARBA00004167"/>
    </source>
</evidence>
<keyword evidence="4" id="KW-1133">Transmembrane helix</keyword>
<keyword evidence="9" id="KW-0378">Hydrolase</keyword>
<keyword evidence="5" id="KW-0472">Membrane</keyword>
<organism evidence="9 10">
    <name type="scientific">Sneathiella chinensis</name>
    <dbReference type="NCBI Taxonomy" id="349750"/>
    <lineage>
        <taxon>Bacteria</taxon>
        <taxon>Pseudomonadati</taxon>
        <taxon>Pseudomonadota</taxon>
        <taxon>Alphaproteobacteria</taxon>
        <taxon>Sneathiellales</taxon>
        <taxon>Sneathiellaceae</taxon>
        <taxon>Sneathiella</taxon>
    </lineage>
</organism>
<evidence type="ECO:0000256" key="7">
    <source>
        <dbReference type="SAM" id="Coils"/>
    </source>
</evidence>
<dbReference type="EMBL" id="BSNF01000006">
    <property type="protein sequence ID" value="GLQ06416.1"/>
    <property type="molecule type" value="Genomic_DNA"/>
</dbReference>
<feature type="domain" description="Band 7" evidence="8">
    <location>
        <begin position="15"/>
        <end position="191"/>
    </location>
</feature>
<comment type="subunit">
    <text evidence="6">HflC and HflK may interact to form a multimeric complex.</text>
</comment>
<evidence type="ECO:0000259" key="8">
    <source>
        <dbReference type="SMART" id="SM00244"/>
    </source>
</evidence>
<accession>A0ABQ5U7I1</accession>
<dbReference type="CDD" id="cd03404">
    <property type="entry name" value="SPFH_HflK"/>
    <property type="match status" value="1"/>
</dbReference>
<dbReference type="GO" id="GO:0006508">
    <property type="term" value="P:proteolysis"/>
    <property type="evidence" value="ECO:0007669"/>
    <property type="project" value="UniProtKB-KW"/>
</dbReference>
<protein>
    <recommendedName>
        <fullName evidence="6">Protein HflK</fullName>
    </recommendedName>
</protein>
<comment type="subcellular location">
    <subcellularLocation>
        <location evidence="1">Membrane</location>
        <topology evidence="1">Single-pass membrane protein</topology>
    </subcellularLocation>
</comment>
<sequence>MLIIIMIAIVVWLASGFYKVETNEQGVVLRFGKWVETTQPGLNYHLPYPIETVLTPGVTKLNSIEIGFRMTRGGSMAPVTAESLMLTGDENIVDIGFTVLWKIKDAGKFLFNVDQQEATIKAVAESAMREVIGRTELQSSITEGRSIVEQEVSSRLQEVLDVYELGVEITQVQLKNAEPPSQVIDAFRDVQAAEADKERSRNEALAYSNDIIPRARGEAERMRQQAEGYRQQVIAEAEGEAARFVAIYDEYAKAPYVTRQRIYLETLQEVFKGKNKIIIDNSNGGSGVVPYLPLNELQKGRAK</sequence>
<evidence type="ECO:0000256" key="6">
    <source>
        <dbReference type="RuleBase" id="RU364113"/>
    </source>
</evidence>
<reference evidence="9" key="1">
    <citation type="journal article" date="2014" name="Int. J. Syst. Evol. Microbiol.">
        <title>Complete genome of a new Firmicutes species belonging to the dominant human colonic microbiota ('Ruminococcus bicirculans') reveals two chromosomes and a selective capacity to utilize plant glucans.</title>
        <authorList>
            <consortium name="NISC Comparative Sequencing Program"/>
            <person name="Wegmann U."/>
            <person name="Louis P."/>
            <person name="Goesmann A."/>
            <person name="Henrissat B."/>
            <person name="Duncan S.H."/>
            <person name="Flint H.J."/>
        </authorList>
    </citation>
    <scope>NUCLEOTIDE SEQUENCE</scope>
    <source>
        <strain evidence="9">NBRC 103408</strain>
    </source>
</reference>
<evidence type="ECO:0000256" key="5">
    <source>
        <dbReference type="ARBA" id="ARBA00023136"/>
    </source>
</evidence>
<comment type="similarity">
    <text evidence="2 6">Belongs to the band 7/mec-2 family. HflK subfamily.</text>
</comment>
<name>A0ABQ5U7I1_9PROT</name>
<gene>
    <name evidence="9" type="ORF">GCM10007924_16370</name>
</gene>
<dbReference type="PANTHER" id="PTHR43327:SF2">
    <property type="entry name" value="MODULATOR OF FTSH PROTEASE HFLK"/>
    <property type="match status" value="1"/>
</dbReference>
<dbReference type="InterPro" id="IPR001107">
    <property type="entry name" value="Band_7"/>
</dbReference>
<dbReference type="PANTHER" id="PTHR43327">
    <property type="entry name" value="STOMATIN-LIKE PROTEIN 2, MITOCHONDRIAL"/>
    <property type="match status" value="1"/>
</dbReference>
<feature type="coiled-coil region" evidence="7">
    <location>
        <begin position="190"/>
        <end position="232"/>
    </location>
</feature>
<dbReference type="Pfam" id="PF01145">
    <property type="entry name" value="Band_7"/>
    <property type="match status" value="1"/>
</dbReference>
<evidence type="ECO:0000313" key="9">
    <source>
        <dbReference type="EMBL" id="GLQ06416.1"/>
    </source>
</evidence>
<keyword evidence="3" id="KW-0812">Transmembrane</keyword>
<keyword evidence="7" id="KW-0175">Coiled coil</keyword>
<reference evidence="9" key="2">
    <citation type="submission" date="2023-01" db="EMBL/GenBank/DDBJ databases">
        <title>Draft genome sequence of Sneathiella chinensis strain NBRC 103408.</title>
        <authorList>
            <person name="Sun Q."/>
            <person name="Mori K."/>
        </authorList>
    </citation>
    <scope>NUCLEOTIDE SEQUENCE</scope>
    <source>
        <strain evidence="9">NBRC 103408</strain>
    </source>
</reference>
<dbReference type="InterPro" id="IPR010201">
    <property type="entry name" value="HflK"/>
</dbReference>
<dbReference type="GO" id="GO:0008233">
    <property type="term" value="F:peptidase activity"/>
    <property type="evidence" value="ECO:0007669"/>
    <property type="project" value="UniProtKB-KW"/>
</dbReference>
<dbReference type="SUPFAM" id="SSF117892">
    <property type="entry name" value="Band 7/SPFH domain"/>
    <property type="match status" value="1"/>
</dbReference>
<dbReference type="Gene3D" id="3.30.479.30">
    <property type="entry name" value="Band 7 domain"/>
    <property type="match status" value="1"/>
</dbReference>
<dbReference type="NCBIfam" id="TIGR01933">
    <property type="entry name" value="hflK"/>
    <property type="match status" value="1"/>
</dbReference>
<comment type="caution">
    <text evidence="9">The sequence shown here is derived from an EMBL/GenBank/DDBJ whole genome shotgun (WGS) entry which is preliminary data.</text>
</comment>
<keyword evidence="9" id="KW-0645">Protease</keyword>
<evidence type="ECO:0000256" key="4">
    <source>
        <dbReference type="ARBA" id="ARBA00022989"/>
    </source>
</evidence>
<dbReference type="InterPro" id="IPR036013">
    <property type="entry name" value="Band_7/SPFH_dom_sf"/>
</dbReference>
<dbReference type="SMART" id="SM00244">
    <property type="entry name" value="PHB"/>
    <property type="match status" value="1"/>
</dbReference>
<keyword evidence="10" id="KW-1185">Reference proteome</keyword>
<proteinExistence type="inferred from homology"/>
<comment type="function">
    <text evidence="6">HflC and HflK could encode or regulate a protease.</text>
</comment>
<dbReference type="InterPro" id="IPR050710">
    <property type="entry name" value="Band7/mec-2_domain"/>
</dbReference>
<evidence type="ECO:0000256" key="3">
    <source>
        <dbReference type="ARBA" id="ARBA00022692"/>
    </source>
</evidence>
<evidence type="ECO:0000256" key="2">
    <source>
        <dbReference type="ARBA" id="ARBA00006971"/>
    </source>
</evidence>
<dbReference type="Proteomes" id="UP001161409">
    <property type="component" value="Unassembled WGS sequence"/>
</dbReference>